<reference evidence="2" key="1">
    <citation type="submission" date="2016-09" db="EMBL/GenBank/DDBJ databases">
        <authorList>
            <person name="Varghese N."/>
            <person name="Submissions S."/>
        </authorList>
    </citation>
    <scope>NUCLEOTIDE SEQUENCE [LARGE SCALE GENOMIC DNA]</scope>
    <source>
        <strain evidence="2">25nlg</strain>
    </source>
</reference>
<accession>A0A1G6GJY4</accession>
<keyword evidence="2" id="KW-1185">Reference proteome</keyword>
<sequence>MVFLSSPMTIIYITELQQAIQKLLLLTFHGSIVMTSAASVIQFVMRQVYDDIGSRLFKRSGQLFLFFKRHIIHSNLIPKLIVAQAVISVNLNALKAVIGFNMDMGFPIIQKDNVVVIE</sequence>
<dbReference type="AlphaFoldDB" id="A0A1G6GJY4"/>
<name>A0A1G6GJY4_9BACI</name>
<evidence type="ECO:0000313" key="2">
    <source>
        <dbReference type="Proteomes" id="UP000242662"/>
    </source>
</evidence>
<protein>
    <submittedName>
        <fullName evidence="1">Uncharacterized protein</fullName>
    </submittedName>
</protein>
<dbReference type="EMBL" id="FMYM01000001">
    <property type="protein sequence ID" value="SDB82153.1"/>
    <property type="molecule type" value="Genomic_DNA"/>
</dbReference>
<gene>
    <name evidence="1" type="ORF">SAMN05421737_101150</name>
</gene>
<dbReference type="Proteomes" id="UP000242662">
    <property type="component" value="Unassembled WGS sequence"/>
</dbReference>
<organism evidence="1 2">
    <name type="scientific">Shouchella lonarensis</name>
    <dbReference type="NCBI Taxonomy" id="1464122"/>
    <lineage>
        <taxon>Bacteria</taxon>
        <taxon>Bacillati</taxon>
        <taxon>Bacillota</taxon>
        <taxon>Bacilli</taxon>
        <taxon>Bacillales</taxon>
        <taxon>Bacillaceae</taxon>
        <taxon>Shouchella</taxon>
    </lineage>
</organism>
<evidence type="ECO:0000313" key="1">
    <source>
        <dbReference type="EMBL" id="SDB82153.1"/>
    </source>
</evidence>
<proteinExistence type="predicted"/>
<dbReference type="STRING" id="1464122.SAMN05421737_101150"/>